<feature type="transmembrane region" description="Helical" evidence="5">
    <location>
        <begin position="322"/>
        <end position="345"/>
    </location>
</feature>
<dbReference type="InterPro" id="IPR020846">
    <property type="entry name" value="MFS_dom"/>
</dbReference>
<dbReference type="AlphaFoldDB" id="A0A2W5FEQ5"/>
<evidence type="ECO:0000256" key="4">
    <source>
        <dbReference type="ARBA" id="ARBA00023136"/>
    </source>
</evidence>
<feature type="transmembrane region" description="Helical" evidence="5">
    <location>
        <begin position="385"/>
        <end position="406"/>
    </location>
</feature>
<dbReference type="PANTHER" id="PTHR23508:SF10">
    <property type="entry name" value="CARBOXYLIC ACID TRANSPORTER PROTEIN HOMOLOG"/>
    <property type="match status" value="1"/>
</dbReference>
<dbReference type="InterPro" id="IPR011701">
    <property type="entry name" value="MFS"/>
</dbReference>
<feature type="transmembrane region" description="Helical" evidence="5">
    <location>
        <begin position="86"/>
        <end position="106"/>
    </location>
</feature>
<feature type="transmembrane region" description="Helical" evidence="5">
    <location>
        <begin position="146"/>
        <end position="169"/>
    </location>
</feature>
<evidence type="ECO:0000313" key="7">
    <source>
        <dbReference type="EMBL" id="PZP52127.1"/>
    </source>
</evidence>
<evidence type="ECO:0000256" key="3">
    <source>
        <dbReference type="ARBA" id="ARBA00022989"/>
    </source>
</evidence>
<sequence>MDSISSQHKNYKVFSLIVWVAALGNFVDTFDLLLFGMIRTQSLKDIGVTTKDGIEKIGLMLDNCQMLGMLIGGIFWGILGDKKGRLSVLFGSIITYTLANIANGFVQDVTTYSVLRFIAGFGLAGELGAGVTLVNEVLSKEKRGYGTMLVASIGIMGAVFGGIVVKWVGNWRYCYFIGGGLGVVLLCLRAGVIESGMFQASKSANVLKGNFRLIFKDRHRWQKYIGLILIGIPMWYVVQMYAKYSPELLDSLGKYNITDDLRKQIPINGIMLTYLGLTVGDFLCSWFSERIHSRKKAVLRSMILTILGIGLFFILVEQGNISLYYVAIFILGTLAGYWAVFMSVAAESFGVNIRSTVTGTVPNFVRGAVVIVNLGYSFFKFDLHLSAIMANLSIGVIVFVAAFWGWSRLDETYGRDLNYMEE</sequence>
<feature type="transmembrane region" description="Helical" evidence="5">
    <location>
        <begin position="224"/>
        <end position="242"/>
    </location>
</feature>
<evidence type="ECO:0000256" key="5">
    <source>
        <dbReference type="SAM" id="Phobius"/>
    </source>
</evidence>
<dbReference type="InterPro" id="IPR036259">
    <property type="entry name" value="MFS_trans_sf"/>
</dbReference>
<dbReference type="Gene3D" id="1.20.1250.20">
    <property type="entry name" value="MFS general substrate transporter like domains"/>
    <property type="match status" value="2"/>
</dbReference>
<dbReference type="Proteomes" id="UP000249645">
    <property type="component" value="Unassembled WGS sequence"/>
</dbReference>
<dbReference type="SUPFAM" id="SSF103473">
    <property type="entry name" value="MFS general substrate transporter"/>
    <property type="match status" value="1"/>
</dbReference>
<feature type="transmembrane region" description="Helical" evidence="5">
    <location>
        <begin position="57"/>
        <end position="79"/>
    </location>
</feature>
<dbReference type="Pfam" id="PF07690">
    <property type="entry name" value="MFS_1"/>
    <property type="match status" value="1"/>
</dbReference>
<feature type="domain" description="Major facilitator superfamily (MFS) profile" evidence="6">
    <location>
        <begin position="17"/>
        <end position="413"/>
    </location>
</feature>
<feature type="transmembrane region" description="Helical" evidence="5">
    <location>
        <begin position="265"/>
        <end position="285"/>
    </location>
</feature>
<name>A0A2W5FEQ5_9SPHI</name>
<keyword evidence="3 5" id="KW-1133">Transmembrane helix</keyword>
<accession>A0A2W5FEQ5</accession>
<feature type="transmembrane region" description="Helical" evidence="5">
    <location>
        <begin position="175"/>
        <end position="192"/>
    </location>
</feature>
<protein>
    <submittedName>
        <fullName evidence="7">MFS transporter</fullName>
    </submittedName>
</protein>
<dbReference type="GO" id="GO:0046943">
    <property type="term" value="F:carboxylic acid transmembrane transporter activity"/>
    <property type="evidence" value="ECO:0007669"/>
    <property type="project" value="TreeGrafter"/>
</dbReference>
<proteinExistence type="predicted"/>
<keyword evidence="2 5" id="KW-0812">Transmembrane</keyword>
<dbReference type="PANTHER" id="PTHR23508">
    <property type="entry name" value="CARBOXYLIC ACID TRANSPORTER PROTEIN HOMOLOG"/>
    <property type="match status" value="1"/>
</dbReference>
<dbReference type="PROSITE" id="PS50850">
    <property type="entry name" value="MFS"/>
    <property type="match status" value="1"/>
</dbReference>
<comment type="subcellular location">
    <subcellularLocation>
        <location evidence="1">Membrane</location>
        <topology evidence="1">Multi-pass membrane protein</topology>
    </subcellularLocation>
</comment>
<reference evidence="7 8" key="1">
    <citation type="submission" date="2017-11" db="EMBL/GenBank/DDBJ databases">
        <title>Infants hospitalized years apart are colonized by the same room-sourced microbial strains.</title>
        <authorList>
            <person name="Brooks B."/>
            <person name="Olm M.R."/>
            <person name="Firek B.A."/>
            <person name="Baker R."/>
            <person name="Thomas B.C."/>
            <person name="Morowitz M.J."/>
            <person name="Banfield J.F."/>
        </authorList>
    </citation>
    <scope>NUCLEOTIDE SEQUENCE [LARGE SCALE GENOMIC DNA]</scope>
    <source>
        <strain evidence="7">S2_009_000_R2_76</strain>
    </source>
</reference>
<dbReference type="EMBL" id="QFOI01000012">
    <property type="protein sequence ID" value="PZP52127.1"/>
    <property type="molecule type" value="Genomic_DNA"/>
</dbReference>
<feature type="transmembrane region" description="Helical" evidence="5">
    <location>
        <begin position="112"/>
        <end position="134"/>
    </location>
</feature>
<feature type="transmembrane region" description="Helical" evidence="5">
    <location>
        <begin position="297"/>
        <end position="316"/>
    </location>
</feature>
<keyword evidence="4 5" id="KW-0472">Membrane</keyword>
<evidence type="ECO:0000256" key="2">
    <source>
        <dbReference type="ARBA" id="ARBA00022692"/>
    </source>
</evidence>
<evidence type="ECO:0000256" key="1">
    <source>
        <dbReference type="ARBA" id="ARBA00004141"/>
    </source>
</evidence>
<feature type="transmembrane region" description="Helical" evidence="5">
    <location>
        <begin position="12"/>
        <end position="37"/>
    </location>
</feature>
<organism evidence="7 8">
    <name type="scientific">Pseudopedobacter saltans</name>
    <dbReference type="NCBI Taxonomy" id="151895"/>
    <lineage>
        <taxon>Bacteria</taxon>
        <taxon>Pseudomonadati</taxon>
        <taxon>Bacteroidota</taxon>
        <taxon>Sphingobacteriia</taxon>
        <taxon>Sphingobacteriales</taxon>
        <taxon>Sphingobacteriaceae</taxon>
        <taxon>Pseudopedobacter</taxon>
    </lineage>
</organism>
<gene>
    <name evidence="7" type="ORF">DI598_01550</name>
</gene>
<dbReference type="CDD" id="cd17316">
    <property type="entry name" value="MFS_SV2_like"/>
    <property type="match status" value="1"/>
</dbReference>
<evidence type="ECO:0000313" key="8">
    <source>
        <dbReference type="Proteomes" id="UP000249645"/>
    </source>
</evidence>
<dbReference type="GO" id="GO:0005886">
    <property type="term" value="C:plasma membrane"/>
    <property type="evidence" value="ECO:0007669"/>
    <property type="project" value="TreeGrafter"/>
</dbReference>
<evidence type="ECO:0000259" key="6">
    <source>
        <dbReference type="PROSITE" id="PS50850"/>
    </source>
</evidence>
<comment type="caution">
    <text evidence="7">The sequence shown here is derived from an EMBL/GenBank/DDBJ whole genome shotgun (WGS) entry which is preliminary data.</text>
</comment>